<evidence type="ECO:0000313" key="2">
    <source>
        <dbReference type="Proteomes" id="UP001519343"/>
    </source>
</evidence>
<dbReference type="EMBL" id="JAGGKT010000035">
    <property type="protein sequence ID" value="MBP1934995.1"/>
    <property type="molecule type" value="Genomic_DNA"/>
</dbReference>
<organism evidence="1 2">
    <name type="scientific">Ammoniphilus resinae</name>
    <dbReference type="NCBI Taxonomy" id="861532"/>
    <lineage>
        <taxon>Bacteria</taxon>
        <taxon>Bacillati</taxon>
        <taxon>Bacillota</taxon>
        <taxon>Bacilli</taxon>
        <taxon>Bacillales</taxon>
        <taxon>Paenibacillaceae</taxon>
        <taxon>Aneurinibacillus group</taxon>
        <taxon>Ammoniphilus</taxon>
    </lineage>
</organism>
<dbReference type="Proteomes" id="UP001519343">
    <property type="component" value="Unassembled WGS sequence"/>
</dbReference>
<protein>
    <submittedName>
        <fullName evidence="1">Fe-S-cluster containining protein</fullName>
    </submittedName>
</protein>
<gene>
    <name evidence="1" type="ORF">J2Z37_005015</name>
</gene>
<dbReference type="RefSeq" id="WP_209812960.1">
    <property type="nucleotide sequence ID" value="NZ_JAGGKT010000035.1"/>
</dbReference>
<sequence>MMSFNHDPFPCTSCGLCCQRISVVTELSAYDRGDGTCMHLVDNRCSIYEERPEICRIDQMFEKVYSKHFSRDEFYLENLKVCKNLQISAGLPEEKQVKLTSLPK</sequence>
<dbReference type="InterPro" id="IPR005358">
    <property type="entry name" value="Puta_zinc/iron-chelating_dom"/>
</dbReference>
<dbReference type="Pfam" id="PF03692">
    <property type="entry name" value="CxxCxxCC"/>
    <property type="match status" value="1"/>
</dbReference>
<name>A0ABS4GXJ5_9BACL</name>
<comment type="caution">
    <text evidence="1">The sequence shown here is derived from an EMBL/GenBank/DDBJ whole genome shotgun (WGS) entry which is preliminary data.</text>
</comment>
<keyword evidence="2" id="KW-1185">Reference proteome</keyword>
<accession>A0ABS4GXJ5</accession>
<reference evidence="1 2" key="1">
    <citation type="submission" date="2021-03" db="EMBL/GenBank/DDBJ databases">
        <title>Genomic Encyclopedia of Type Strains, Phase IV (KMG-IV): sequencing the most valuable type-strain genomes for metagenomic binning, comparative biology and taxonomic classification.</title>
        <authorList>
            <person name="Goeker M."/>
        </authorList>
    </citation>
    <scope>NUCLEOTIDE SEQUENCE [LARGE SCALE GENOMIC DNA]</scope>
    <source>
        <strain evidence="1 2">DSM 24738</strain>
    </source>
</reference>
<proteinExistence type="predicted"/>
<evidence type="ECO:0000313" key="1">
    <source>
        <dbReference type="EMBL" id="MBP1934995.1"/>
    </source>
</evidence>